<accession>A0A0D0DIM8</accession>
<dbReference type="Pfam" id="PF00651">
    <property type="entry name" value="BTB"/>
    <property type="match status" value="1"/>
</dbReference>
<keyword evidence="3" id="KW-1185">Reference proteome</keyword>
<dbReference type="SUPFAM" id="SSF54695">
    <property type="entry name" value="POZ domain"/>
    <property type="match status" value="1"/>
</dbReference>
<proteinExistence type="predicted"/>
<name>A0A0D0DIM8_9AGAM</name>
<sequence length="321" mass="36051">MFIPSCAAFPFYHAKADVILRSSDNIDFHVFKLFLSVASPFFETLFDIPQPTEETEEQETKDGLAVIPVSEDGNTLDALLRFCYPCTLAQDPNLDKLKNILDVFDAARKYSIDAVERKIGQALSNPKLLEAEPLRCFAIAHHGQLRDETLLAARHTLGQPLIPSWFEGIELLTAADLLALLTYHRKCGDAAYALKADTSWIRTHYGDSKACSWISGQSTYDGRGPHSECGCLKKKRAKHKVFSGETLQWWEDFMEKTFQALRDKPCGATIVTSAEETVKYVKGLNCNACSPQVTHGMRDFSALFVRKVEEEVSKMTLELKF</sequence>
<gene>
    <name evidence="2" type="ORF">PAXRUDRAFT_831296</name>
</gene>
<evidence type="ECO:0000313" key="3">
    <source>
        <dbReference type="Proteomes" id="UP000054538"/>
    </source>
</evidence>
<dbReference type="InterPro" id="IPR000210">
    <property type="entry name" value="BTB/POZ_dom"/>
</dbReference>
<protein>
    <recommendedName>
        <fullName evidence="1">BTB domain-containing protein</fullName>
    </recommendedName>
</protein>
<dbReference type="Gene3D" id="3.30.710.10">
    <property type="entry name" value="Potassium Channel Kv1.1, Chain A"/>
    <property type="match status" value="1"/>
</dbReference>
<dbReference type="InterPro" id="IPR011333">
    <property type="entry name" value="SKP1/BTB/POZ_sf"/>
</dbReference>
<feature type="domain" description="BTB" evidence="1">
    <location>
        <begin position="16"/>
        <end position="92"/>
    </location>
</feature>
<dbReference type="STRING" id="930991.A0A0D0DIM8"/>
<reference evidence="3" key="2">
    <citation type="submission" date="2015-01" db="EMBL/GenBank/DDBJ databases">
        <title>Evolutionary Origins and Diversification of the Mycorrhizal Mutualists.</title>
        <authorList>
            <consortium name="DOE Joint Genome Institute"/>
            <consortium name="Mycorrhizal Genomics Consortium"/>
            <person name="Kohler A."/>
            <person name="Kuo A."/>
            <person name="Nagy L.G."/>
            <person name="Floudas D."/>
            <person name="Copeland A."/>
            <person name="Barry K.W."/>
            <person name="Cichocki N."/>
            <person name="Veneault-Fourrey C."/>
            <person name="LaButti K."/>
            <person name="Lindquist E.A."/>
            <person name="Lipzen A."/>
            <person name="Lundell T."/>
            <person name="Morin E."/>
            <person name="Murat C."/>
            <person name="Riley R."/>
            <person name="Ohm R."/>
            <person name="Sun H."/>
            <person name="Tunlid A."/>
            <person name="Henrissat B."/>
            <person name="Grigoriev I.V."/>
            <person name="Hibbett D.S."/>
            <person name="Martin F."/>
        </authorList>
    </citation>
    <scope>NUCLEOTIDE SEQUENCE [LARGE SCALE GENOMIC DNA]</scope>
    <source>
        <strain evidence="3">Ve08.2h10</strain>
    </source>
</reference>
<dbReference type="EMBL" id="KN825457">
    <property type="protein sequence ID" value="KIK90883.1"/>
    <property type="molecule type" value="Genomic_DNA"/>
</dbReference>
<evidence type="ECO:0000313" key="2">
    <source>
        <dbReference type="EMBL" id="KIK90883.1"/>
    </source>
</evidence>
<evidence type="ECO:0000259" key="1">
    <source>
        <dbReference type="PROSITE" id="PS50097"/>
    </source>
</evidence>
<dbReference type="CDD" id="cd18186">
    <property type="entry name" value="BTB_POZ_ZBTB_KLHL-like"/>
    <property type="match status" value="1"/>
</dbReference>
<reference evidence="2 3" key="1">
    <citation type="submission" date="2014-04" db="EMBL/GenBank/DDBJ databases">
        <authorList>
            <consortium name="DOE Joint Genome Institute"/>
            <person name="Kuo A."/>
            <person name="Kohler A."/>
            <person name="Jargeat P."/>
            <person name="Nagy L.G."/>
            <person name="Floudas D."/>
            <person name="Copeland A."/>
            <person name="Barry K.W."/>
            <person name="Cichocki N."/>
            <person name="Veneault-Fourrey C."/>
            <person name="LaButti K."/>
            <person name="Lindquist E.A."/>
            <person name="Lipzen A."/>
            <person name="Lundell T."/>
            <person name="Morin E."/>
            <person name="Murat C."/>
            <person name="Sun H."/>
            <person name="Tunlid A."/>
            <person name="Henrissat B."/>
            <person name="Grigoriev I.V."/>
            <person name="Hibbett D.S."/>
            <person name="Martin F."/>
            <person name="Nordberg H.P."/>
            <person name="Cantor M.N."/>
            <person name="Hua S.X."/>
        </authorList>
    </citation>
    <scope>NUCLEOTIDE SEQUENCE [LARGE SCALE GENOMIC DNA]</scope>
    <source>
        <strain evidence="2 3">Ve08.2h10</strain>
    </source>
</reference>
<organism evidence="2 3">
    <name type="scientific">Paxillus rubicundulus Ve08.2h10</name>
    <dbReference type="NCBI Taxonomy" id="930991"/>
    <lineage>
        <taxon>Eukaryota</taxon>
        <taxon>Fungi</taxon>
        <taxon>Dikarya</taxon>
        <taxon>Basidiomycota</taxon>
        <taxon>Agaricomycotina</taxon>
        <taxon>Agaricomycetes</taxon>
        <taxon>Agaricomycetidae</taxon>
        <taxon>Boletales</taxon>
        <taxon>Paxilineae</taxon>
        <taxon>Paxillaceae</taxon>
        <taxon>Paxillus</taxon>
    </lineage>
</organism>
<dbReference type="PROSITE" id="PS50097">
    <property type="entry name" value="BTB"/>
    <property type="match status" value="1"/>
</dbReference>
<dbReference type="Proteomes" id="UP000054538">
    <property type="component" value="Unassembled WGS sequence"/>
</dbReference>
<dbReference type="SMART" id="SM00225">
    <property type="entry name" value="BTB"/>
    <property type="match status" value="1"/>
</dbReference>
<dbReference type="HOGENOM" id="CLU_052397_0_1_1"/>
<dbReference type="AlphaFoldDB" id="A0A0D0DIM8"/>
<dbReference type="OrthoDB" id="3164835at2759"/>
<dbReference type="InParanoid" id="A0A0D0DIM8"/>